<dbReference type="InterPro" id="IPR050739">
    <property type="entry name" value="MFP"/>
</dbReference>
<dbReference type="InterPro" id="IPR010129">
    <property type="entry name" value="T1SS_HlyD"/>
</dbReference>
<dbReference type="GO" id="GO:0015031">
    <property type="term" value="P:protein transport"/>
    <property type="evidence" value="ECO:0007669"/>
    <property type="project" value="InterPro"/>
</dbReference>
<keyword evidence="5 9" id="KW-0997">Cell inner membrane</keyword>
<sequence length="471" mass="52652">MSATLSLLQRYRHVWRESWRQRKNMDVSPRLAHELQFLPTALELQETPVHPAPRIFTWGIMGFAVLALLWAYIGKIEVVAIAPGKVVPNGKTKLIQSSETAVVRAIHVNDGQSVKVGELLVELDPTAASADVNRIQSELLAARIDSARSAAMLDAINQQKSPASLVGTIDNANPEQVLSAQRWLQGQYQEYRSNLELVDAEILQRSAEIQSAQSQVASLRKTLPIATQLAEDYQRLLTKQYVSRHEYLEKEQTRLDLQRQLSVQQASVLQYTAAQDEARRRRETVVAQNRRAMLDLQQEANKKAATLVQELAKARYQETLTSLKAPVAGTVQQLAIHTVGGVVTPAQPLMVIVPADQPVEVEAMLENKDVGFVHVGQPVTVKVETFTFTKYGTVDGEVLNVSNDAIEDEKRGLIYSSRIRLKSDHVLVNGQRVPLSPGMSITAEIKTDQRRVIDYFLSPLQQHLDESLRER</sequence>
<keyword evidence="7 9" id="KW-1133">Transmembrane helix</keyword>
<dbReference type="InterPro" id="IPR058982">
    <property type="entry name" value="Beta-barrel_AprE"/>
</dbReference>
<gene>
    <name evidence="12" type="ORF">BA1DRAFT_03444</name>
</gene>
<dbReference type="NCBIfam" id="TIGR01843">
    <property type="entry name" value="type_I_hlyD"/>
    <property type="match status" value="1"/>
</dbReference>
<dbReference type="PANTHER" id="PTHR30386">
    <property type="entry name" value="MEMBRANE FUSION SUBUNIT OF EMRAB-TOLC MULTIDRUG EFFLUX PUMP"/>
    <property type="match status" value="1"/>
</dbReference>
<dbReference type="AlphaFoldDB" id="A0A022PEU3"/>
<reference evidence="12 13" key="1">
    <citation type="submission" date="2014-03" db="EMBL/GenBank/DDBJ databases">
        <title>Draft Genome of Photorhabdus luminescens BA1, an Egyptian Isolate.</title>
        <authorList>
            <person name="Ghazal S."/>
            <person name="Hurst S.G.IV."/>
            <person name="Morris K."/>
            <person name="Thomas K."/>
            <person name="Tisa L.S."/>
        </authorList>
    </citation>
    <scope>NUCLEOTIDE SEQUENCE [LARGE SCALE GENOMIC DNA]</scope>
    <source>
        <strain evidence="12 13">BA1</strain>
    </source>
</reference>
<dbReference type="Pfam" id="PF26002">
    <property type="entry name" value="Beta-barrel_AprE"/>
    <property type="match status" value="1"/>
</dbReference>
<protein>
    <recommendedName>
        <fullName evidence="9">Membrane fusion protein (MFP) family protein</fullName>
    </recommendedName>
</protein>
<dbReference type="InterPro" id="IPR059040">
    <property type="entry name" value="HH_CyaD-like"/>
</dbReference>
<evidence type="ECO:0000259" key="11">
    <source>
        <dbReference type="Pfam" id="PF26002"/>
    </source>
</evidence>
<dbReference type="Gene3D" id="2.40.30.170">
    <property type="match status" value="1"/>
</dbReference>
<feature type="transmembrane region" description="Helical" evidence="9">
    <location>
        <begin position="55"/>
        <end position="73"/>
    </location>
</feature>
<evidence type="ECO:0000259" key="10">
    <source>
        <dbReference type="Pfam" id="PF25988"/>
    </source>
</evidence>
<evidence type="ECO:0000256" key="6">
    <source>
        <dbReference type="ARBA" id="ARBA00022692"/>
    </source>
</evidence>
<keyword evidence="13" id="KW-1185">Reference proteome</keyword>
<dbReference type="PANTHER" id="PTHR30386:SF27">
    <property type="entry name" value="MEMBRANE FUSION PROTEIN (MFP) FAMILY PROTEIN"/>
    <property type="match status" value="1"/>
</dbReference>
<dbReference type="PATRIC" id="fig|1393736.3.peg.3519"/>
<keyword evidence="6 9" id="KW-0812">Transmembrane</keyword>
<accession>A0A022PEU3</accession>
<evidence type="ECO:0000256" key="2">
    <source>
        <dbReference type="ARBA" id="ARBA00009477"/>
    </source>
</evidence>
<proteinExistence type="inferred from homology"/>
<dbReference type="Gene3D" id="1.10.287.470">
    <property type="entry name" value="Helix hairpin bin"/>
    <property type="match status" value="1"/>
</dbReference>
<evidence type="ECO:0000313" key="13">
    <source>
        <dbReference type="Proteomes" id="UP000023464"/>
    </source>
</evidence>
<dbReference type="EMBL" id="JFGV01000060">
    <property type="protein sequence ID" value="EYU14044.1"/>
    <property type="molecule type" value="Genomic_DNA"/>
</dbReference>
<evidence type="ECO:0000256" key="9">
    <source>
        <dbReference type="RuleBase" id="RU365093"/>
    </source>
</evidence>
<keyword evidence="4 9" id="KW-1003">Cell membrane</keyword>
<evidence type="ECO:0000313" key="12">
    <source>
        <dbReference type="EMBL" id="EYU14044.1"/>
    </source>
</evidence>
<evidence type="ECO:0000256" key="4">
    <source>
        <dbReference type="ARBA" id="ARBA00022475"/>
    </source>
</evidence>
<dbReference type="RefSeq" id="WP_036781422.1">
    <property type="nucleotide sequence ID" value="NZ_CAWLTM010000055.1"/>
</dbReference>
<dbReference type="Pfam" id="PF25988">
    <property type="entry name" value="HH_CyaD"/>
    <property type="match status" value="1"/>
</dbReference>
<evidence type="ECO:0000256" key="8">
    <source>
        <dbReference type="ARBA" id="ARBA00023136"/>
    </source>
</evidence>
<comment type="caution">
    <text evidence="12">The sequence shown here is derived from an EMBL/GenBank/DDBJ whole genome shotgun (WGS) entry which is preliminary data.</text>
</comment>
<dbReference type="Proteomes" id="UP000023464">
    <property type="component" value="Unassembled WGS sequence"/>
</dbReference>
<evidence type="ECO:0000256" key="3">
    <source>
        <dbReference type="ARBA" id="ARBA00022448"/>
    </source>
</evidence>
<organism evidence="12 13">
    <name type="scientific">Photorhabdus aegyptia</name>
    <dbReference type="NCBI Taxonomy" id="2805098"/>
    <lineage>
        <taxon>Bacteria</taxon>
        <taxon>Pseudomonadati</taxon>
        <taxon>Pseudomonadota</taxon>
        <taxon>Gammaproteobacteria</taxon>
        <taxon>Enterobacterales</taxon>
        <taxon>Morganellaceae</taxon>
        <taxon>Photorhabdus</taxon>
    </lineage>
</organism>
<keyword evidence="3 9" id="KW-0813">Transport</keyword>
<comment type="similarity">
    <text evidence="2 9">Belongs to the membrane fusion protein (MFP) (TC 8.A.1) family.</text>
</comment>
<dbReference type="Gene3D" id="2.40.50.100">
    <property type="match status" value="1"/>
</dbReference>
<feature type="domain" description="CyaD-like alpha-helical hairpin" evidence="10">
    <location>
        <begin position="124"/>
        <end position="320"/>
    </location>
</feature>
<dbReference type="GO" id="GO:0005886">
    <property type="term" value="C:plasma membrane"/>
    <property type="evidence" value="ECO:0007669"/>
    <property type="project" value="UniProtKB-SubCell"/>
</dbReference>
<feature type="domain" description="AprE-like beta-barrel" evidence="11">
    <location>
        <begin position="361"/>
        <end position="447"/>
    </location>
</feature>
<comment type="subcellular location">
    <subcellularLocation>
        <location evidence="1 9">Cell inner membrane</location>
        <topology evidence="1 9">Single-pass membrane protein</topology>
    </subcellularLocation>
</comment>
<evidence type="ECO:0000256" key="1">
    <source>
        <dbReference type="ARBA" id="ARBA00004377"/>
    </source>
</evidence>
<keyword evidence="8 9" id="KW-0472">Membrane</keyword>
<evidence type="ECO:0000256" key="5">
    <source>
        <dbReference type="ARBA" id="ARBA00022519"/>
    </source>
</evidence>
<dbReference type="SUPFAM" id="SSF111369">
    <property type="entry name" value="HlyD-like secretion proteins"/>
    <property type="match status" value="1"/>
</dbReference>
<name>A0A022PEU3_9GAMM</name>
<dbReference type="PRINTS" id="PR01490">
    <property type="entry name" value="RTXTOXIND"/>
</dbReference>
<evidence type="ECO:0000256" key="7">
    <source>
        <dbReference type="ARBA" id="ARBA00022989"/>
    </source>
</evidence>